<dbReference type="KEGG" id="jde:Jden_0944"/>
<dbReference type="Pfam" id="PF22234">
    <property type="entry name" value="Rv2466c-like"/>
    <property type="match status" value="1"/>
</dbReference>
<dbReference type="AlphaFoldDB" id="C7R2X8"/>
<dbReference type="eggNOG" id="COG2761">
    <property type="taxonomic scope" value="Bacteria"/>
</dbReference>
<gene>
    <name evidence="1" type="ordered locus">Jden_0944</name>
</gene>
<dbReference type="EMBL" id="CP001706">
    <property type="protein sequence ID" value="ACV08600.1"/>
    <property type="molecule type" value="Genomic_DNA"/>
</dbReference>
<dbReference type="Gene3D" id="3.40.30.10">
    <property type="entry name" value="Glutaredoxin"/>
    <property type="match status" value="1"/>
</dbReference>
<dbReference type="Proteomes" id="UP000000628">
    <property type="component" value="Chromosome"/>
</dbReference>
<name>C7R2X8_JONDD</name>
<evidence type="ECO:0000313" key="2">
    <source>
        <dbReference type="Proteomes" id="UP000000628"/>
    </source>
</evidence>
<proteinExistence type="predicted"/>
<reference evidence="1 2" key="1">
    <citation type="journal article" date="2009" name="Stand. Genomic Sci.">
        <title>Complete genome sequence of Jonesia denitrificans type strain (Prevot 55134).</title>
        <authorList>
            <person name="Pukall R."/>
            <person name="Gehrich-Schroter G."/>
            <person name="Lapidus A."/>
            <person name="Nolan M."/>
            <person name="Glavina Del Rio T."/>
            <person name="Lucas S."/>
            <person name="Chen F."/>
            <person name="Tice H."/>
            <person name="Pitluck S."/>
            <person name="Cheng J.F."/>
            <person name="Copeland A."/>
            <person name="Saunders E."/>
            <person name="Brettin T."/>
            <person name="Detter J.C."/>
            <person name="Bruce D."/>
            <person name="Goodwin L."/>
            <person name="Pati A."/>
            <person name="Ivanova N."/>
            <person name="Mavromatis K."/>
            <person name="Ovchinnikova G."/>
            <person name="Chen A."/>
            <person name="Palaniappan K."/>
            <person name="Land M."/>
            <person name="Hauser L."/>
            <person name="Chang Y.J."/>
            <person name="Jeffries C.D."/>
            <person name="Chain P."/>
            <person name="Goker M."/>
            <person name="Bristow J."/>
            <person name="Eisen J.A."/>
            <person name="Markowitz V."/>
            <person name="Hugenholtz P."/>
            <person name="Kyrpides N.C."/>
            <person name="Klenk H.P."/>
            <person name="Han C."/>
        </authorList>
    </citation>
    <scope>NUCLEOTIDE SEQUENCE [LARGE SCALE GENOMIC DNA]</scope>
    <source>
        <strain evidence="2">ATCC 14870 / DSM 20603 / BCRC 15368 / CIP 55.134 / JCM 11481 / NBRC 15587 / NCTC 10816 / Prevot 55134</strain>
    </source>
</reference>
<dbReference type="RefSeq" id="WP_015771228.1">
    <property type="nucleotide sequence ID" value="NC_013174.1"/>
</dbReference>
<organism evidence="1 2">
    <name type="scientific">Jonesia denitrificans (strain ATCC 14870 / DSM 20603 / BCRC 15368 / CIP 55.134 / JCM 11481 / NBRC 15587 / NCTC 10816 / Prevot 55134)</name>
    <name type="common">Listeria denitrificans</name>
    <dbReference type="NCBI Taxonomy" id="471856"/>
    <lineage>
        <taxon>Bacteria</taxon>
        <taxon>Bacillati</taxon>
        <taxon>Actinomycetota</taxon>
        <taxon>Actinomycetes</taxon>
        <taxon>Micrococcales</taxon>
        <taxon>Jonesiaceae</taxon>
        <taxon>Jonesia</taxon>
    </lineage>
</organism>
<sequence length="203" mass="22469">MSEVQTAAADMWFDPMCPWAWMTSRWLTEVEKVRPVRVRWHVMSLSVLNEGRDLPADYRALMDDGWGAVRVVTAAGQEVGDHVVKPLYDAMGTRFHPGGRTDRRVVVQESLAEVGLDPDLMDAYDSTAWDESLRASHRRGIDQVGEDVGTPIVAVNGVAFFGPVVTPAPRGEDAGRLWDGCILVAGTPGFFELKRTRTQGPQF</sequence>
<dbReference type="InterPro" id="IPR036249">
    <property type="entry name" value="Thioredoxin-like_sf"/>
</dbReference>
<accession>C7R2X8</accession>
<keyword evidence="2" id="KW-1185">Reference proteome</keyword>
<dbReference type="HOGENOM" id="CLU_087602_1_0_11"/>
<evidence type="ECO:0000313" key="1">
    <source>
        <dbReference type="EMBL" id="ACV08600.1"/>
    </source>
</evidence>
<dbReference type="SUPFAM" id="SSF52833">
    <property type="entry name" value="Thioredoxin-like"/>
    <property type="match status" value="1"/>
</dbReference>
<dbReference type="STRING" id="471856.Jden_0944"/>
<protein>
    <submittedName>
        <fullName evidence="1">Uncharacterized protein</fullName>
    </submittedName>
</protein>
<dbReference type="InterPro" id="IPR053977">
    <property type="entry name" value="Rv2466c-like"/>
</dbReference>